<evidence type="ECO:0000256" key="6">
    <source>
        <dbReference type="SAM" id="Phobius"/>
    </source>
</evidence>
<comment type="subcellular location">
    <subcellularLocation>
        <location evidence="1">Membrane</location>
        <topology evidence="1">Multi-pass membrane protein</topology>
    </subcellularLocation>
</comment>
<feature type="transmembrane region" description="Helical" evidence="6">
    <location>
        <begin position="348"/>
        <end position="365"/>
    </location>
</feature>
<keyword evidence="3 6" id="KW-0812">Transmembrane</keyword>
<feature type="transmembrane region" description="Helical" evidence="6">
    <location>
        <begin position="371"/>
        <end position="392"/>
    </location>
</feature>
<organism evidence="9 10">
    <name type="scientific">Colletotrichum karsti</name>
    <dbReference type="NCBI Taxonomy" id="1095194"/>
    <lineage>
        <taxon>Eukaryota</taxon>
        <taxon>Fungi</taxon>
        <taxon>Dikarya</taxon>
        <taxon>Ascomycota</taxon>
        <taxon>Pezizomycotina</taxon>
        <taxon>Sordariomycetes</taxon>
        <taxon>Hypocreomycetidae</taxon>
        <taxon>Glomerellales</taxon>
        <taxon>Glomerellaceae</taxon>
        <taxon>Colletotrichum</taxon>
        <taxon>Colletotrichum boninense species complex</taxon>
    </lineage>
</organism>
<feature type="transmembrane region" description="Helical" evidence="6">
    <location>
        <begin position="399"/>
        <end position="421"/>
    </location>
</feature>
<dbReference type="GO" id="GO:0005351">
    <property type="term" value="F:carbohydrate:proton symporter activity"/>
    <property type="evidence" value="ECO:0007669"/>
    <property type="project" value="TreeGrafter"/>
</dbReference>
<reference evidence="9" key="2">
    <citation type="submission" date="2020-11" db="EMBL/GenBank/DDBJ databases">
        <title>Whole genome sequencing of Colletotrichum sp.</title>
        <authorList>
            <person name="Li H."/>
        </authorList>
    </citation>
    <scope>NUCLEOTIDE SEQUENCE</scope>
    <source>
        <strain evidence="9">CkLH20</strain>
    </source>
</reference>
<proteinExistence type="inferred from homology"/>
<feature type="transmembrane region" description="Helical" evidence="6">
    <location>
        <begin position="465"/>
        <end position="488"/>
    </location>
</feature>
<name>A0A9P6LP91_9PEZI</name>
<feature type="transmembrane region" description="Helical" evidence="6">
    <location>
        <begin position="500"/>
        <end position="518"/>
    </location>
</feature>
<reference evidence="9" key="1">
    <citation type="submission" date="2020-03" db="EMBL/GenBank/DDBJ databases">
        <authorList>
            <person name="He L."/>
        </authorList>
    </citation>
    <scope>NUCLEOTIDE SEQUENCE</scope>
    <source>
        <strain evidence="9">CkLH20</strain>
    </source>
</reference>
<feature type="domain" description="Major facilitator superfamily (MFS) profile" evidence="8">
    <location>
        <begin position="83"/>
        <end position="522"/>
    </location>
</feature>
<feature type="transmembrane region" description="Helical" evidence="6">
    <location>
        <begin position="427"/>
        <end position="453"/>
    </location>
</feature>
<keyword evidence="7" id="KW-0732">Signal</keyword>
<feature type="transmembrane region" description="Helical" evidence="6">
    <location>
        <begin position="130"/>
        <end position="149"/>
    </location>
</feature>
<sequence>MFATDLASFVLLFLLAMVSSRSKTDKPSDSMGHVEDPNEHGFEKGEAAVNAALRGQAVTGYESLTVWETAKLFKIATSSCFAAAFAAATDGYQIGMNAGIVANKGFVRQFATLTDKTGAPYLDSPILSGWSSIMSVGQVIGMTTIPFISSRFGRKIAMYTLWLVLALSVMVESLARTWPIWLVGKLLAGVGVGCLQSTLPIYIAEVAPVRIRGGLLMCYSLWWTIGTFCAHIALQRMNKTDAYNYLNPIYTQWAQIGIMLIIFVFLPESPAWCVTHGEETKAKKWMAWLNRGVEGFNLDQQYQALLMTIEHERSVAAEQKREKWHAIFQGTDGLRTLVSLWTNMSQQFIGLTLFATFGTYFFQQAGLQDPFLIKAITSSINIATIIVTVFCADRLGRRWIGCGGISLCWISCVIIGIMGVIKQTNATTYVFVLFACFWNIGMTASGAAGWGFIGEISSQRLRPYTAGFGAACTCVIGIVMNVLVPYMVNANKWNWGLKTGWFYAGVGLPFTIGMWLLIPDTARRSAAELDELFERKVKPWRFHKTQTATQNLVELQNSEQR</sequence>
<comment type="similarity">
    <text evidence="2">Belongs to the major facilitator superfamily. Sugar transporter (TC 2.A.1.1) family.</text>
</comment>
<evidence type="ECO:0000256" key="2">
    <source>
        <dbReference type="ARBA" id="ARBA00010992"/>
    </source>
</evidence>
<dbReference type="GeneID" id="62157663"/>
<feature type="transmembrane region" description="Helical" evidence="6">
    <location>
        <begin position="254"/>
        <end position="274"/>
    </location>
</feature>
<dbReference type="InterPro" id="IPR050360">
    <property type="entry name" value="MFS_Sugar_Transporters"/>
</dbReference>
<keyword evidence="10" id="KW-1185">Reference proteome</keyword>
<accession>A0A9P6LP91</accession>
<evidence type="ECO:0000259" key="8">
    <source>
        <dbReference type="PROSITE" id="PS50850"/>
    </source>
</evidence>
<evidence type="ECO:0000256" key="5">
    <source>
        <dbReference type="ARBA" id="ARBA00023136"/>
    </source>
</evidence>
<dbReference type="PROSITE" id="PS00216">
    <property type="entry name" value="SUGAR_TRANSPORT_1"/>
    <property type="match status" value="1"/>
</dbReference>
<feature type="chain" id="PRO_5040200409" description="Major facilitator superfamily (MFS) profile domain-containing protein" evidence="7">
    <location>
        <begin position="21"/>
        <end position="561"/>
    </location>
</feature>
<feature type="transmembrane region" description="Helical" evidence="6">
    <location>
        <begin position="180"/>
        <end position="203"/>
    </location>
</feature>
<dbReference type="PROSITE" id="PS50850">
    <property type="entry name" value="MFS"/>
    <property type="match status" value="1"/>
</dbReference>
<evidence type="ECO:0000313" key="10">
    <source>
        <dbReference type="Proteomes" id="UP000781932"/>
    </source>
</evidence>
<dbReference type="PANTHER" id="PTHR48022">
    <property type="entry name" value="PLASTIDIC GLUCOSE TRANSPORTER 4"/>
    <property type="match status" value="1"/>
</dbReference>
<dbReference type="InterPro" id="IPR005829">
    <property type="entry name" value="Sugar_transporter_CS"/>
</dbReference>
<keyword evidence="4 6" id="KW-1133">Transmembrane helix</keyword>
<dbReference type="InterPro" id="IPR036259">
    <property type="entry name" value="MFS_trans_sf"/>
</dbReference>
<keyword evidence="5 6" id="KW-0472">Membrane</keyword>
<gene>
    <name evidence="9" type="ORF">CkaCkLH20_01870</name>
</gene>
<evidence type="ECO:0000256" key="4">
    <source>
        <dbReference type="ARBA" id="ARBA00022989"/>
    </source>
</evidence>
<protein>
    <recommendedName>
        <fullName evidence="8">Major facilitator superfamily (MFS) profile domain-containing protein</fullName>
    </recommendedName>
</protein>
<feature type="transmembrane region" description="Helical" evidence="6">
    <location>
        <begin position="156"/>
        <end position="174"/>
    </location>
</feature>
<feature type="signal peptide" evidence="7">
    <location>
        <begin position="1"/>
        <end position="20"/>
    </location>
</feature>
<dbReference type="AlphaFoldDB" id="A0A9P6LP91"/>
<dbReference type="SUPFAM" id="SSF103473">
    <property type="entry name" value="MFS general substrate transporter"/>
    <property type="match status" value="1"/>
</dbReference>
<dbReference type="Proteomes" id="UP000781932">
    <property type="component" value="Unassembled WGS sequence"/>
</dbReference>
<evidence type="ECO:0000313" key="9">
    <source>
        <dbReference type="EMBL" id="KAF9880828.1"/>
    </source>
</evidence>
<evidence type="ECO:0000256" key="3">
    <source>
        <dbReference type="ARBA" id="ARBA00022692"/>
    </source>
</evidence>
<dbReference type="InterPro" id="IPR020846">
    <property type="entry name" value="MFS_dom"/>
</dbReference>
<dbReference type="OrthoDB" id="2544694at2759"/>
<dbReference type="RefSeq" id="XP_038750289.1">
    <property type="nucleotide sequence ID" value="XM_038884589.1"/>
</dbReference>
<dbReference type="EMBL" id="JAATWM020000004">
    <property type="protein sequence ID" value="KAF9880828.1"/>
    <property type="molecule type" value="Genomic_DNA"/>
</dbReference>
<dbReference type="Pfam" id="PF00083">
    <property type="entry name" value="Sugar_tr"/>
    <property type="match status" value="1"/>
</dbReference>
<dbReference type="GO" id="GO:0016020">
    <property type="term" value="C:membrane"/>
    <property type="evidence" value="ECO:0007669"/>
    <property type="project" value="UniProtKB-SubCell"/>
</dbReference>
<feature type="transmembrane region" description="Helical" evidence="6">
    <location>
        <begin position="215"/>
        <end position="234"/>
    </location>
</feature>
<dbReference type="InterPro" id="IPR005828">
    <property type="entry name" value="MFS_sugar_transport-like"/>
</dbReference>
<dbReference type="Gene3D" id="1.20.1250.20">
    <property type="entry name" value="MFS general substrate transporter like domains"/>
    <property type="match status" value="1"/>
</dbReference>
<dbReference type="PROSITE" id="PS00217">
    <property type="entry name" value="SUGAR_TRANSPORT_2"/>
    <property type="match status" value="1"/>
</dbReference>
<evidence type="ECO:0000256" key="7">
    <source>
        <dbReference type="SAM" id="SignalP"/>
    </source>
</evidence>
<dbReference type="FunFam" id="1.20.1250.20:FF:000594">
    <property type="entry name" value="MFS alpha-glucoside transporter"/>
    <property type="match status" value="1"/>
</dbReference>
<dbReference type="PANTHER" id="PTHR48022:SF2">
    <property type="entry name" value="PLASTIDIC GLUCOSE TRANSPORTER 4"/>
    <property type="match status" value="1"/>
</dbReference>
<evidence type="ECO:0000256" key="1">
    <source>
        <dbReference type="ARBA" id="ARBA00004141"/>
    </source>
</evidence>
<comment type="caution">
    <text evidence="9">The sequence shown here is derived from an EMBL/GenBank/DDBJ whole genome shotgun (WGS) entry which is preliminary data.</text>
</comment>